<gene>
    <name evidence="1" type="ORF">PSA21_362</name>
</gene>
<evidence type="ECO:0000313" key="1">
    <source>
        <dbReference type="EMBL" id="QBJ02888.1"/>
    </source>
</evidence>
<dbReference type="EMBL" id="MK552327">
    <property type="protein sequence ID" value="QBJ02888.1"/>
    <property type="molecule type" value="Genomic_DNA"/>
</dbReference>
<protein>
    <submittedName>
        <fullName evidence="1">Uncharacterized protein</fullName>
    </submittedName>
</protein>
<organism evidence="1 2">
    <name type="scientific">Pseudomonas phage Psa21</name>
    <dbReference type="NCBI Taxonomy" id="2530023"/>
    <lineage>
        <taxon>Viruses</taxon>
        <taxon>Duplodnaviria</taxon>
        <taxon>Heunggongvirae</taxon>
        <taxon>Uroviricota</taxon>
        <taxon>Caudoviricetes</taxon>
        <taxon>Chimalliviridae</taxon>
        <taxon>Tepukevirus</taxon>
        <taxon>Tepukevirus Psa21</taxon>
    </lineage>
</organism>
<accession>A0A481W589</accession>
<name>A0A481W589_9CAUD</name>
<proteinExistence type="predicted"/>
<sequence>MLDIKNYNSLKNTNSGTVVGILRGFGFVVNDNKVLALQEYKNRLEVLAMSVRLRTAGKTSNAELKAHIAALQEVIDTLVDKEGTSYAYVVKTLRRKINHINYIFTDLQELDSLVKDFQLVNPMVSLTVAGANALHQEMHGLDGYIEDVIQELNDSVLAVSPS</sequence>
<keyword evidence="2" id="KW-1185">Reference proteome</keyword>
<reference evidence="1 2" key="1">
    <citation type="submission" date="2019-02" db="EMBL/GenBank/DDBJ databases">
        <authorList>
            <person name="Frampton R.A."/>
            <person name="Wojtus J.K."/>
            <person name="Fineran P.C."/>
            <person name="Hendrickson H.L."/>
        </authorList>
    </citation>
    <scope>NUCLEOTIDE SEQUENCE [LARGE SCALE GENOMIC DNA]</scope>
</reference>
<dbReference type="Proteomes" id="UP000294134">
    <property type="component" value="Segment"/>
</dbReference>
<evidence type="ECO:0000313" key="2">
    <source>
        <dbReference type="Proteomes" id="UP000294134"/>
    </source>
</evidence>